<reference evidence="1 2" key="1">
    <citation type="journal article" date="2016" name="Mol. Biol. Evol.">
        <title>Comparative Genomics of Early-Diverging Mushroom-Forming Fungi Provides Insights into the Origins of Lignocellulose Decay Capabilities.</title>
        <authorList>
            <person name="Nagy L.G."/>
            <person name="Riley R."/>
            <person name="Tritt A."/>
            <person name="Adam C."/>
            <person name="Daum C."/>
            <person name="Floudas D."/>
            <person name="Sun H."/>
            <person name="Yadav J.S."/>
            <person name="Pangilinan J."/>
            <person name="Larsson K.H."/>
            <person name="Matsuura K."/>
            <person name="Barry K."/>
            <person name="Labutti K."/>
            <person name="Kuo R."/>
            <person name="Ohm R.A."/>
            <person name="Bhattacharya S.S."/>
            <person name="Shirouzu T."/>
            <person name="Yoshinaga Y."/>
            <person name="Martin F.M."/>
            <person name="Grigoriev I.V."/>
            <person name="Hibbett D.S."/>
        </authorList>
    </citation>
    <scope>NUCLEOTIDE SEQUENCE [LARGE SCALE GENOMIC DNA]</scope>
    <source>
        <strain evidence="1 2">HHB10207 ss-3</strain>
    </source>
</reference>
<dbReference type="Proteomes" id="UP000076798">
    <property type="component" value="Unassembled WGS sequence"/>
</dbReference>
<proteinExistence type="predicted"/>
<dbReference type="AlphaFoldDB" id="A0A166CCZ2"/>
<evidence type="ECO:0000313" key="2">
    <source>
        <dbReference type="Proteomes" id="UP000076798"/>
    </source>
</evidence>
<sequence length="211" mass="23124">MLGINAIIDFSNLHHNSIIKFKVTLHSMPFKSILALSCAFALGAYSGHRYPPITHHHDPSPLHTNDTAHLPSHTIPTQPHMGHTKTITTAAAPVTTTVSWDGPRNLKIPIPDVIYVTFPDNRKGNSTHRHHHDLPPIYNPHTSGATNNVGCPSCVALFEEMLCPSLPDALKPACLALQAKTPLADEIAVDEDVVEENSIAWNHHLELIQIV</sequence>
<accession>A0A166CCZ2</accession>
<dbReference type="EMBL" id="KV428086">
    <property type="protein sequence ID" value="KZT37321.1"/>
    <property type="molecule type" value="Genomic_DNA"/>
</dbReference>
<evidence type="ECO:0000313" key="1">
    <source>
        <dbReference type="EMBL" id="KZT37321.1"/>
    </source>
</evidence>
<gene>
    <name evidence="1" type="ORF">SISSUDRAFT_872394</name>
</gene>
<protein>
    <submittedName>
        <fullName evidence="1">Uncharacterized protein</fullName>
    </submittedName>
</protein>
<organism evidence="1 2">
    <name type="scientific">Sistotremastrum suecicum HHB10207 ss-3</name>
    <dbReference type="NCBI Taxonomy" id="1314776"/>
    <lineage>
        <taxon>Eukaryota</taxon>
        <taxon>Fungi</taxon>
        <taxon>Dikarya</taxon>
        <taxon>Basidiomycota</taxon>
        <taxon>Agaricomycotina</taxon>
        <taxon>Agaricomycetes</taxon>
        <taxon>Sistotremastrales</taxon>
        <taxon>Sistotremastraceae</taxon>
        <taxon>Sistotremastrum</taxon>
    </lineage>
</organism>
<name>A0A166CCZ2_9AGAM</name>
<keyword evidence="2" id="KW-1185">Reference proteome</keyword>